<dbReference type="PANTHER" id="PTHR14742">
    <property type="entry name" value="RIBONUCLEASE P SUBUNIT P21"/>
    <property type="match status" value="1"/>
</dbReference>
<keyword evidence="1" id="KW-0819">tRNA processing</keyword>
<evidence type="ECO:0000256" key="5">
    <source>
        <dbReference type="SAM" id="MobiDB-lite"/>
    </source>
</evidence>
<dbReference type="AlphaFoldDB" id="A0A507DW42"/>
<feature type="region of interest" description="Disordered" evidence="5">
    <location>
        <begin position="1"/>
        <end position="22"/>
    </location>
</feature>
<organism evidence="6 7">
    <name type="scientific">Powellomyces hirtus</name>
    <dbReference type="NCBI Taxonomy" id="109895"/>
    <lineage>
        <taxon>Eukaryota</taxon>
        <taxon>Fungi</taxon>
        <taxon>Fungi incertae sedis</taxon>
        <taxon>Chytridiomycota</taxon>
        <taxon>Chytridiomycota incertae sedis</taxon>
        <taxon>Chytridiomycetes</taxon>
        <taxon>Spizellomycetales</taxon>
        <taxon>Powellomycetaceae</taxon>
        <taxon>Powellomyces</taxon>
    </lineage>
</organism>
<accession>A0A507DW42</accession>
<comment type="caution">
    <text evidence="6">The sequence shown here is derived from an EMBL/GenBank/DDBJ whole genome shotgun (WGS) entry which is preliminary data.</text>
</comment>
<comment type="similarity">
    <text evidence="4">Belongs to the eukaryotic/archaeal RNase P protein component 4 family.</text>
</comment>
<keyword evidence="3" id="KW-0862">Zinc</keyword>
<reference evidence="6 7" key="1">
    <citation type="journal article" date="2019" name="Sci. Rep.">
        <title>Comparative genomics of chytrid fungi reveal insights into the obligate biotrophic and pathogenic lifestyle of Synchytrium endobioticum.</title>
        <authorList>
            <person name="van de Vossenberg B.T.L.H."/>
            <person name="Warris S."/>
            <person name="Nguyen H.D.T."/>
            <person name="van Gent-Pelzer M.P.E."/>
            <person name="Joly D.L."/>
            <person name="van de Geest H.C."/>
            <person name="Bonants P.J.M."/>
            <person name="Smith D.S."/>
            <person name="Levesque C.A."/>
            <person name="van der Lee T.A.J."/>
        </authorList>
    </citation>
    <scope>NUCLEOTIDE SEQUENCE [LARGE SCALE GENOMIC DNA]</scope>
    <source>
        <strain evidence="6 7">CBS 809.83</strain>
    </source>
</reference>
<dbReference type="GO" id="GO:0008033">
    <property type="term" value="P:tRNA processing"/>
    <property type="evidence" value="ECO:0007669"/>
    <property type="project" value="UniProtKB-KW"/>
</dbReference>
<dbReference type="Pfam" id="PF04032">
    <property type="entry name" value="Rpr2"/>
    <property type="match status" value="1"/>
</dbReference>
<evidence type="ECO:0000256" key="3">
    <source>
        <dbReference type="ARBA" id="ARBA00022833"/>
    </source>
</evidence>
<dbReference type="GO" id="GO:0046872">
    <property type="term" value="F:metal ion binding"/>
    <property type="evidence" value="ECO:0007669"/>
    <property type="project" value="UniProtKB-KW"/>
</dbReference>
<dbReference type="GO" id="GO:0005655">
    <property type="term" value="C:nucleolar ribonuclease P complex"/>
    <property type="evidence" value="ECO:0007669"/>
    <property type="project" value="TreeGrafter"/>
</dbReference>
<evidence type="ECO:0000256" key="4">
    <source>
        <dbReference type="ARBA" id="ARBA00038402"/>
    </source>
</evidence>
<evidence type="ECO:0000313" key="6">
    <source>
        <dbReference type="EMBL" id="TPX55711.1"/>
    </source>
</evidence>
<dbReference type="Gene3D" id="6.20.50.20">
    <property type="match status" value="1"/>
</dbReference>
<feature type="compositionally biased region" description="Basic residues" evidence="5">
    <location>
        <begin position="1"/>
        <end position="16"/>
    </location>
</feature>
<sequence>MAKKDKRQHGGKKGGHKSAVNRIENRDAFQRLNFLHQAAVLMSSTPTTTAITAPTSGSTNTKSVGINNDHCAATMRNLGRFYLHTRRSVERKLVLRSHPQVKRTICKYCGGLLVPGVSASVKVSVEERRPVVKTTCSDCGTTRRIPAQLDGESPRLFVDRAAIVEQTEEHDGAHVKGAAS</sequence>
<gene>
    <name evidence="6" type="ORF">PhCBS80983_g05084</name>
</gene>
<dbReference type="Proteomes" id="UP000318582">
    <property type="component" value="Unassembled WGS sequence"/>
</dbReference>
<keyword evidence="7" id="KW-1185">Reference proteome</keyword>
<name>A0A507DW42_9FUNG</name>
<evidence type="ECO:0000256" key="1">
    <source>
        <dbReference type="ARBA" id="ARBA00022694"/>
    </source>
</evidence>
<keyword evidence="2" id="KW-0479">Metal-binding</keyword>
<dbReference type="STRING" id="109895.A0A507DW42"/>
<protein>
    <submittedName>
        <fullName evidence="6">Uncharacterized protein</fullName>
    </submittedName>
</protein>
<evidence type="ECO:0000313" key="7">
    <source>
        <dbReference type="Proteomes" id="UP000318582"/>
    </source>
</evidence>
<evidence type="ECO:0000256" key="2">
    <source>
        <dbReference type="ARBA" id="ARBA00022723"/>
    </source>
</evidence>
<dbReference type="EMBL" id="QEAQ01000098">
    <property type="protein sequence ID" value="TPX55711.1"/>
    <property type="molecule type" value="Genomic_DNA"/>
</dbReference>
<proteinExistence type="inferred from homology"/>
<dbReference type="PANTHER" id="PTHR14742:SF0">
    <property type="entry name" value="RIBONUCLEASE P PROTEIN SUBUNIT P21"/>
    <property type="match status" value="1"/>
</dbReference>
<dbReference type="InterPro" id="IPR007175">
    <property type="entry name" value="Rpr2/Snm1/Rpp21"/>
</dbReference>